<dbReference type="EMBL" id="KN833050">
    <property type="protein sequence ID" value="KIM75129.1"/>
    <property type="molecule type" value="Genomic_DNA"/>
</dbReference>
<name>A0A0C3F559_PILCF</name>
<dbReference type="AlphaFoldDB" id="A0A0C3F559"/>
<organism evidence="1 2">
    <name type="scientific">Piloderma croceum (strain F 1598)</name>
    <dbReference type="NCBI Taxonomy" id="765440"/>
    <lineage>
        <taxon>Eukaryota</taxon>
        <taxon>Fungi</taxon>
        <taxon>Dikarya</taxon>
        <taxon>Basidiomycota</taxon>
        <taxon>Agaricomycotina</taxon>
        <taxon>Agaricomycetes</taxon>
        <taxon>Agaricomycetidae</taxon>
        <taxon>Atheliales</taxon>
        <taxon>Atheliaceae</taxon>
        <taxon>Piloderma</taxon>
    </lineage>
</organism>
<dbReference type="Proteomes" id="UP000054166">
    <property type="component" value="Unassembled WGS sequence"/>
</dbReference>
<proteinExistence type="predicted"/>
<evidence type="ECO:0000313" key="2">
    <source>
        <dbReference type="Proteomes" id="UP000054166"/>
    </source>
</evidence>
<dbReference type="InParanoid" id="A0A0C3F559"/>
<gene>
    <name evidence="1" type="ORF">PILCRDRAFT_827548</name>
</gene>
<reference evidence="2" key="2">
    <citation type="submission" date="2015-01" db="EMBL/GenBank/DDBJ databases">
        <title>Evolutionary Origins and Diversification of the Mycorrhizal Mutualists.</title>
        <authorList>
            <consortium name="DOE Joint Genome Institute"/>
            <consortium name="Mycorrhizal Genomics Consortium"/>
            <person name="Kohler A."/>
            <person name="Kuo A."/>
            <person name="Nagy L.G."/>
            <person name="Floudas D."/>
            <person name="Copeland A."/>
            <person name="Barry K.W."/>
            <person name="Cichocki N."/>
            <person name="Veneault-Fourrey C."/>
            <person name="LaButti K."/>
            <person name="Lindquist E.A."/>
            <person name="Lipzen A."/>
            <person name="Lundell T."/>
            <person name="Morin E."/>
            <person name="Murat C."/>
            <person name="Riley R."/>
            <person name="Ohm R."/>
            <person name="Sun H."/>
            <person name="Tunlid A."/>
            <person name="Henrissat B."/>
            <person name="Grigoriev I.V."/>
            <person name="Hibbett D.S."/>
            <person name="Martin F."/>
        </authorList>
    </citation>
    <scope>NUCLEOTIDE SEQUENCE [LARGE SCALE GENOMIC DNA]</scope>
    <source>
        <strain evidence="2">F 1598</strain>
    </source>
</reference>
<sequence length="53" mass="5815">MEVPPLTLELSPSSSAAGALAEETVHLRHTLIRMRLHTLSGVRCRQIATSYRG</sequence>
<protein>
    <submittedName>
        <fullName evidence="1">Uncharacterized protein</fullName>
    </submittedName>
</protein>
<dbReference type="HOGENOM" id="CLU_3069535_0_0_1"/>
<keyword evidence="2" id="KW-1185">Reference proteome</keyword>
<reference evidence="1 2" key="1">
    <citation type="submission" date="2014-04" db="EMBL/GenBank/DDBJ databases">
        <authorList>
            <consortium name="DOE Joint Genome Institute"/>
            <person name="Kuo A."/>
            <person name="Tarkka M."/>
            <person name="Buscot F."/>
            <person name="Kohler A."/>
            <person name="Nagy L.G."/>
            <person name="Floudas D."/>
            <person name="Copeland A."/>
            <person name="Barry K.W."/>
            <person name="Cichocki N."/>
            <person name="Veneault-Fourrey C."/>
            <person name="LaButti K."/>
            <person name="Lindquist E.A."/>
            <person name="Lipzen A."/>
            <person name="Lundell T."/>
            <person name="Morin E."/>
            <person name="Murat C."/>
            <person name="Sun H."/>
            <person name="Tunlid A."/>
            <person name="Henrissat B."/>
            <person name="Grigoriev I.V."/>
            <person name="Hibbett D.S."/>
            <person name="Martin F."/>
            <person name="Nordberg H.P."/>
            <person name="Cantor M.N."/>
            <person name="Hua S.X."/>
        </authorList>
    </citation>
    <scope>NUCLEOTIDE SEQUENCE [LARGE SCALE GENOMIC DNA]</scope>
    <source>
        <strain evidence="1 2">F 1598</strain>
    </source>
</reference>
<accession>A0A0C3F559</accession>
<evidence type="ECO:0000313" key="1">
    <source>
        <dbReference type="EMBL" id="KIM75129.1"/>
    </source>
</evidence>